<name>A0ABQ9JC07_9CUCU</name>
<organism evidence="1 2">
    <name type="scientific">Molorchus minor</name>
    <dbReference type="NCBI Taxonomy" id="1323400"/>
    <lineage>
        <taxon>Eukaryota</taxon>
        <taxon>Metazoa</taxon>
        <taxon>Ecdysozoa</taxon>
        <taxon>Arthropoda</taxon>
        <taxon>Hexapoda</taxon>
        <taxon>Insecta</taxon>
        <taxon>Pterygota</taxon>
        <taxon>Neoptera</taxon>
        <taxon>Endopterygota</taxon>
        <taxon>Coleoptera</taxon>
        <taxon>Polyphaga</taxon>
        <taxon>Cucujiformia</taxon>
        <taxon>Chrysomeloidea</taxon>
        <taxon>Cerambycidae</taxon>
        <taxon>Lamiinae</taxon>
        <taxon>Monochamini</taxon>
        <taxon>Molorchus</taxon>
    </lineage>
</organism>
<comment type="caution">
    <text evidence="1">The sequence shown here is derived from an EMBL/GenBank/DDBJ whole genome shotgun (WGS) entry which is preliminary data.</text>
</comment>
<gene>
    <name evidence="1" type="ORF">NQ317_006748</name>
</gene>
<dbReference type="Proteomes" id="UP001162164">
    <property type="component" value="Unassembled WGS sequence"/>
</dbReference>
<proteinExistence type="predicted"/>
<evidence type="ECO:0000313" key="2">
    <source>
        <dbReference type="Proteomes" id="UP001162164"/>
    </source>
</evidence>
<accession>A0ABQ9JC07</accession>
<evidence type="ECO:0000313" key="1">
    <source>
        <dbReference type="EMBL" id="KAJ8975480.1"/>
    </source>
</evidence>
<reference evidence="1" key="1">
    <citation type="journal article" date="2023" name="Insect Mol. Biol.">
        <title>Genome sequencing provides insights into the evolution of gene families encoding plant cell wall-degrading enzymes in longhorned beetles.</title>
        <authorList>
            <person name="Shin N.R."/>
            <person name="Okamura Y."/>
            <person name="Kirsch R."/>
            <person name="Pauchet Y."/>
        </authorList>
    </citation>
    <scope>NUCLEOTIDE SEQUENCE</scope>
    <source>
        <strain evidence="1">MMC_N1</strain>
    </source>
</reference>
<sequence length="155" mass="17918">MIKAMLNAENNQDISNAKEKDIVQKNIDKFIAEAPDDKYLMFKARIAEELCQMSLNNIDLGNRLVGKHSRGPIRFSGIHFRDPRRLRGVRQQSAQIARLELQVARTFIVITETYIDLYRTYLALRPAHMPTDIARLLKFPNSELLYRTLFPSDIG</sequence>
<protein>
    <submittedName>
        <fullName evidence="1">Uncharacterized protein</fullName>
    </submittedName>
</protein>
<dbReference type="EMBL" id="JAPWTJ010000818">
    <property type="protein sequence ID" value="KAJ8975480.1"/>
    <property type="molecule type" value="Genomic_DNA"/>
</dbReference>
<keyword evidence="2" id="KW-1185">Reference proteome</keyword>